<accession>A0AAU8J817</accession>
<dbReference type="AlphaFoldDB" id="A0AAU8J817"/>
<dbReference type="EC" id="3.6.-.-" evidence="5"/>
<dbReference type="InterPro" id="IPR000086">
    <property type="entry name" value="NUDIX_hydrolase_dom"/>
</dbReference>
<dbReference type="PANTHER" id="PTHR43736">
    <property type="entry name" value="ADP-RIBOSE PYROPHOSPHATASE"/>
    <property type="match status" value="1"/>
</dbReference>
<dbReference type="RefSeq" id="WP_054468774.1">
    <property type="nucleotide sequence ID" value="NZ_CP159837.1"/>
</dbReference>
<dbReference type="PANTHER" id="PTHR43736:SF1">
    <property type="entry name" value="DIHYDRONEOPTERIN TRIPHOSPHATE DIPHOSPHATASE"/>
    <property type="match status" value="1"/>
</dbReference>
<protein>
    <submittedName>
        <fullName evidence="5">NUDIX hydrolase</fullName>
        <ecNumber evidence="5">3.6.-.-</ecNumber>
    </submittedName>
</protein>
<name>A0AAU8J817_9CYAN</name>
<dbReference type="EMBL" id="CP159837">
    <property type="protein sequence ID" value="XCM34950.1"/>
    <property type="molecule type" value="Genomic_DNA"/>
</dbReference>
<dbReference type="InterPro" id="IPR020476">
    <property type="entry name" value="Nudix_hydrolase"/>
</dbReference>
<feature type="domain" description="Nudix hydrolase" evidence="4">
    <location>
        <begin position="24"/>
        <end position="175"/>
    </location>
</feature>
<evidence type="ECO:0000256" key="2">
    <source>
        <dbReference type="ARBA" id="ARBA00022801"/>
    </source>
</evidence>
<comment type="similarity">
    <text evidence="1 3">Belongs to the Nudix hydrolase family.</text>
</comment>
<evidence type="ECO:0000313" key="5">
    <source>
        <dbReference type="EMBL" id="XCM34950.1"/>
    </source>
</evidence>
<organism evidence="5">
    <name type="scientific">Planktothricoides raciborskii GIHE-MW2</name>
    <dbReference type="NCBI Taxonomy" id="2792601"/>
    <lineage>
        <taxon>Bacteria</taxon>
        <taxon>Bacillati</taxon>
        <taxon>Cyanobacteriota</taxon>
        <taxon>Cyanophyceae</taxon>
        <taxon>Oscillatoriophycideae</taxon>
        <taxon>Oscillatoriales</taxon>
        <taxon>Oscillatoriaceae</taxon>
        <taxon>Planktothricoides</taxon>
    </lineage>
</organism>
<dbReference type="InterPro" id="IPR015797">
    <property type="entry name" value="NUDIX_hydrolase-like_dom_sf"/>
</dbReference>
<dbReference type="GO" id="GO:0016787">
    <property type="term" value="F:hydrolase activity"/>
    <property type="evidence" value="ECO:0007669"/>
    <property type="project" value="UniProtKB-KW"/>
</dbReference>
<reference evidence="5" key="1">
    <citation type="submission" date="2024-07" db="EMBL/GenBank/DDBJ databases">
        <authorList>
            <person name="Kim Y.J."/>
            <person name="Jeong J.Y."/>
        </authorList>
    </citation>
    <scope>NUCLEOTIDE SEQUENCE</scope>
    <source>
        <strain evidence="5">GIHE-MW2</strain>
    </source>
</reference>
<dbReference type="Gene3D" id="3.90.79.10">
    <property type="entry name" value="Nucleoside Triphosphate Pyrophosphohydrolase"/>
    <property type="match status" value="1"/>
</dbReference>
<keyword evidence="2 3" id="KW-0378">Hydrolase</keyword>
<dbReference type="Pfam" id="PF00293">
    <property type="entry name" value="NUDIX"/>
    <property type="match status" value="1"/>
</dbReference>
<dbReference type="SUPFAM" id="SSF55811">
    <property type="entry name" value="Nudix"/>
    <property type="match status" value="1"/>
</dbReference>
<evidence type="ECO:0000256" key="3">
    <source>
        <dbReference type="RuleBase" id="RU003476"/>
    </source>
</evidence>
<gene>
    <name evidence="5" type="ORF">ABWT76_003594</name>
</gene>
<dbReference type="PRINTS" id="PR00502">
    <property type="entry name" value="NUDIXFAMILY"/>
</dbReference>
<dbReference type="InterPro" id="IPR020084">
    <property type="entry name" value="NUDIX_hydrolase_CS"/>
</dbReference>
<dbReference type="PROSITE" id="PS00893">
    <property type="entry name" value="NUDIX_BOX"/>
    <property type="match status" value="1"/>
</dbReference>
<dbReference type="PROSITE" id="PS51462">
    <property type="entry name" value="NUDIX"/>
    <property type="match status" value="1"/>
</dbReference>
<sequence length="183" mass="21135">MQFKNRQNWCIEHDDKVYWISRSVTVLPVVLFVLSGDERQRIFVPLGKRGKDLPDEVGKWGLPGGYLDWDETATEAVIRETYEELGLNLLEIRDRCDKFHGSFDHPYLVKSLPRGKQNVTLLFALMFWVDSLPELSPQVSSGEVEEVKWVDLATALQTDLAFQHHIVIRDCLQEQLAIDFDGF</sequence>
<proteinExistence type="inferred from homology"/>
<evidence type="ECO:0000259" key="4">
    <source>
        <dbReference type="PROSITE" id="PS51462"/>
    </source>
</evidence>
<evidence type="ECO:0000256" key="1">
    <source>
        <dbReference type="ARBA" id="ARBA00005582"/>
    </source>
</evidence>